<dbReference type="NCBIfam" id="TIGR00393">
    <property type="entry name" value="kpsF"/>
    <property type="match status" value="1"/>
</dbReference>
<keyword evidence="3" id="KW-0129">CBS domain</keyword>
<dbReference type="InterPro" id="IPR004800">
    <property type="entry name" value="KdsD/KpsF-type"/>
</dbReference>
<dbReference type="InterPro" id="IPR046348">
    <property type="entry name" value="SIS_dom_sf"/>
</dbReference>
<dbReference type="Pfam" id="PF01380">
    <property type="entry name" value="SIS"/>
    <property type="match status" value="1"/>
</dbReference>
<name>A0A202FB27_9LACO</name>
<comment type="caution">
    <text evidence="5">The sequence shown here is derived from an EMBL/GenBank/DDBJ whole genome shotgun (WGS) entry which is preliminary data.</text>
</comment>
<dbReference type="InterPro" id="IPR001347">
    <property type="entry name" value="SIS_dom"/>
</dbReference>
<dbReference type="FunFam" id="3.40.50.10490:FF:000011">
    <property type="entry name" value="Arabinose 5-phosphate isomerase"/>
    <property type="match status" value="1"/>
</dbReference>
<evidence type="ECO:0000256" key="3">
    <source>
        <dbReference type="ARBA" id="ARBA00023122"/>
    </source>
</evidence>
<dbReference type="Gene3D" id="3.40.50.10490">
    <property type="entry name" value="Glucose-6-phosphate isomerase like protein, domain 1"/>
    <property type="match status" value="1"/>
</dbReference>
<dbReference type="PANTHER" id="PTHR42745">
    <property type="match status" value="1"/>
</dbReference>
<dbReference type="CDD" id="cd05014">
    <property type="entry name" value="SIS_Kpsf"/>
    <property type="match status" value="1"/>
</dbReference>
<proteinExistence type="inferred from homology"/>
<dbReference type="SUPFAM" id="SSF53697">
    <property type="entry name" value="SIS domain"/>
    <property type="match status" value="1"/>
</dbReference>
<feature type="domain" description="SIS" evidence="4">
    <location>
        <begin position="34"/>
        <end position="177"/>
    </location>
</feature>
<dbReference type="PANTHER" id="PTHR42745:SF1">
    <property type="entry name" value="ARABINOSE 5-PHOSPHATE ISOMERASE KDSD"/>
    <property type="match status" value="1"/>
</dbReference>
<dbReference type="PROSITE" id="PS51464">
    <property type="entry name" value="SIS"/>
    <property type="match status" value="1"/>
</dbReference>
<protein>
    <submittedName>
        <fullName evidence="5">Arabinose-5-phosphate isomerase</fullName>
        <ecNumber evidence="5">5.3.1.13</ecNumber>
    </submittedName>
</protein>
<dbReference type="InterPro" id="IPR050986">
    <property type="entry name" value="GutQ/KpsF_isomerases"/>
</dbReference>
<evidence type="ECO:0000259" key="4">
    <source>
        <dbReference type="PROSITE" id="PS51464"/>
    </source>
</evidence>
<comment type="similarity">
    <text evidence="1">Belongs to the SIS family. GutQ/KpsF subfamily.</text>
</comment>
<dbReference type="RefSeq" id="WP_056954991.1">
    <property type="nucleotide sequence ID" value="NZ_LNUA01000029.1"/>
</dbReference>
<dbReference type="GO" id="GO:1901135">
    <property type="term" value="P:carbohydrate derivative metabolic process"/>
    <property type="evidence" value="ECO:0007669"/>
    <property type="project" value="InterPro"/>
</dbReference>
<dbReference type="InterPro" id="IPR035474">
    <property type="entry name" value="SIS_Kpsf"/>
</dbReference>
<keyword evidence="5" id="KW-0413">Isomerase</keyword>
<organism evidence="5 6">
    <name type="scientific">Companilactobacillus bobalius</name>
    <dbReference type="NCBI Taxonomy" id="2801451"/>
    <lineage>
        <taxon>Bacteria</taxon>
        <taxon>Bacillati</taxon>
        <taxon>Bacillota</taxon>
        <taxon>Bacilli</taxon>
        <taxon>Lactobacillales</taxon>
        <taxon>Lactobacillaceae</taxon>
        <taxon>Companilactobacillus</taxon>
    </lineage>
</organism>
<evidence type="ECO:0000313" key="5">
    <source>
        <dbReference type="EMBL" id="OVE97652.1"/>
    </source>
</evidence>
<dbReference type="GO" id="GO:0005975">
    <property type="term" value="P:carbohydrate metabolic process"/>
    <property type="evidence" value="ECO:0007669"/>
    <property type="project" value="InterPro"/>
</dbReference>
<evidence type="ECO:0000256" key="2">
    <source>
        <dbReference type="ARBA" id="ARBA00022737"/>
    </source>
</evidence>
<dbReference type="AlphaFoldDB" id="A0A202FB27"/>
<dbReference type="EC" id="5.3.1.13" evidence="5"/>
<dbReference type="Proteomes" id="UP000196232">
    <property type="component" value="Unassembled WGS sequence"/>
</dbReference>
<sequence>MLNSYSNMIYGFMENEIDSLKDVRDNLSEQIDPVIEVLLHNKGKLIFMGVGKSGLIGRKLAATFSSTGTPSFFVHATESVHGDLGMIERNDVVILISNSGETKEILAPLKSLNIIGVTTIAFTGNESSSLAKACDYKVIIHVDNEADKLNLAPTNSSTAVLVVGDAIACTLSETKQFTRDDFAIFHPGGALGKKLIS</sequence>
<reference evidence="5 6" key="1">
    <citation type="submission" date="2017-03" db="EMBL/GenBank/DDBJ databases">
        <title>Genome sequence of Lactobacillus bobalius KACC 16343.</title>
        <authorList>
            <person name="Chun J."/>
        </authorList>
    </citation>
    <scope>NUCLEOTIDE SEQUENCE [LARGE SCALE GENOMIC DNA]</scope>
    <source>
        <strain evidence="5 6">KACC 16343</strain>
    </source>
</reference>
<gene>
    <name evidence="5" type="primary">kdsD</name>
    <name evidence="5" type="ORF">LKACC16343_01534</name>
</gene>
<evidence type="ECO:0000313" key="6">
    <source>
        <dbReference type="Proteomes" id="UP000196232"/>
    </source>
</evidence>
<dbReference type="EMBL" id="MYFM01000004">
    <property type="protein sequence ID" value="OVE97652.1"/>
    <property type="molecule type" value="Genomic_DNA"/>
</dbReference>
<accession>A0A202FB27</accession>
<dbReference type="GO" id="GO:0097367">
    <property type="term" value="F:carbohydrate derivative binding"/>
    <property type="evidence" value="ECO:0007669"/>
    <property type="project" value="InterPro"/>
</dbReference>
<dbReference type="GO" id="GO:0019146">
    <property type="term" value="F:arabinose-5-phosphate isomerase activity"/>
    <property type="evidence" value="ECO:0007669"/>
    <property type="project" value="UniProtKB-EC"/>
</dbReference>
<keyword evidence="2" id="KW-0677">Repeat</keyword>
<evidence type="ECO:0000256" key="1">
    <source>
        <dbReference type="ARBA" id="ARBA00008165"/>
    </source>
</evidence>